<dbReference type="PANTHER" id="PTHR46091:SF3">
    <property type="entry name" value="AMINE OXIDASE DOMAIN-CONTAINING PROTEIN"/>
    <property type="match status" value="1"/>
</dbReference>
<dbReference type="SUPFAM" id="SSF51905">
    <property type="entry name" value="FAD/NAD(P)-binding domain"/>
    <property type="match status" value="1"/>
</dbReference>
<gene>
    <name evidence="6" type="ORF">CJD38_07185</name>
</gene>
<keyword evidence="2" id="KW-0732">Signal</keyword>
<dbReference type="InterPro" id="IPR052206">
    <property type="entry name" value="Retinol_saturase"/>
</dbReference>
<dbReference type="AlphaFoldDB" id="A0A2T5MIM7"/>
<dbReference type="Gene3D" id="3.50.50.60">
    <property type="entry name" value="FAD/NAD(P)-binding domain"/>
    <property type="match status" value="2"/>
</dbReference>
<keyword evidence="1" id="KW-0285">Flavoprotein</keyword>
<dbReference type="Proteomes" id="UP000244248">
    <property type="component" value="Unassembled WGS sequence"/>
</dbReference>
<evidence type="ECO:0000256" key="5">
    <source>
        <dbReference type="ARBA" id="ARBA00023027"/>
    </source>
</evidence>
<keyword evidence="7" id="KW-1185">Reference proteome</keyword>
<evidence type="ECO:0000256" key="3">
    <source>
        <dbReference type="ARBA" id="ARBA00022827"/>
    </source>
</evidence>
<evidence type="ECO:0000313" key="7">
    <source>
        <dbReference type="Proteomes" id="UP000244248"/>
    </source>
</evidence>
<name>A0A2T5MIM7_9GAMM</name>
<dbReference type="PANTHER" id="PTHR46091">
    <property type="entry name" value="BLR7054 PROTEIN"/>
    <property type="match status" value="1"/>
</dbReference>
<evidence type="ECO:0000313" key="6">
    <source>
        <dbReference type="EMBL" id="PTU32425.1"/>
    </source>
</evidence>
<proteinExistence type="predicted"/>
<dbReference type="Pfam" id="PF13450">
    <property type="entry name" value="NAD_binding_8"/>
    <property type="match status" value="1"/>
</dbReference>
<reference evidence="6 7" key="1">
    <citation type="submission" date="2018-04" db="EMBL/GenBank/DDBJ databases">
        <title>Novel species isolated from glacier.</title>
        <authorList>
            <person name="Liu Q."/>
            <person name="Xin Y.-H."/>
        </authorList>
    </citation>
    <scope>NUCLEOTIDE SEQUENCE [LARGE SCALE GENOMIC DNA]</scope>
    <source>
        <strain evidence="6 7">GT1R17</strain>
    </source>
</reference>
<dbReference type="RefSeq" id="WP_107939621.1">
    <property type="nucleotide sequence ID" value="NZ_QANS01000002.1"/>
</dbReference>
<accession>A0A2T5MIM7</accession>
<dbReference type="EMBL" id="QANS01000002">
    <property type="protein sequence ID" value="PTU32425.1"/>
    <property type="molecule type" value="Genomic_DNA"/>
</dbReference>
<evidence type="ECO:0000256" key="1">
    <source>
        <dbReference type="ARBA" id="ARBA00022630"/>
    </source>
</evidence>
<dbReference type="OrthoDB" id="9774675at2"/>
<evidence type="ECO:0000256" key="2">
    <source>
        <dbReference type="ARBA" id="ARBA00022729"/>
    </source>
</evidence>
<evidence type="ECO:0000256" key="4">
    <source>
        <dbReference type="ARBA" id="ARBA00022857"/>
    </source>
</evidence>
<protein>
    <submittedName>
        <fullName evidence="6">FAD-dependent oxidoreductase</fullName>
    </submittedName>
</protein>
<keyword evidence="5" id="KW-0520">NAD</keyword>
<organism evidence="6 7">
    <name type="scientific">Stenotrophobium rhamnosiphilum</name>
    <dbReference type="NCBI Taxonomy" id="2029166"/>
    <lineage>
        <taxon>Bacteria</taxon>
        <taxon>Pseudomonadati</taxon>
        <taxon>Pseudomonadota</taxon>
        <taxon>Gammaproteobacteria</taxon>
        <taxon>Nevskiales</taxon>
        <taxon>Nevskiaceae</taxon>
        <taxon>Stenotrophobium</taxon>
    </lineage>
</organism>
<keyword evidence="3" id="KW-0274">FAD</keyword>
<keyword evidence="4" id="KW-0521">NADP</keyword>
<sequence>MKRIGRRYRTGRAEQHYDVIVIGSGIGGLTNAALLTKLGRKVCVLEQHYTAGGYTHSYEREGYEWDVGVHYIGEVHKPHSPLRRVFDVISDGKLEWAPMDEVYDRIIIGDRKYDFRAGRENFVNDMIAHFPQEEAAIRQYVDLVYKVARSATPFFAGQAMPPLLAKAYNKTRRFLVPNECLKTTREVLEALTQNQELIAVLTGQWGDYGMVPSESTFFMHAMVAKHYFAGGNYPVGGSWKMAETIVPVIRAGGGEVFTYARVEEIIVEKNRAIGVLMENGDRLLADSIVSNTGARLTFEKLLPEAVRAQHRYEQKLTTVKPSSAHLCLYIGCKGTAKELGIPKTNLWVYPSPHHEQNIQNYLDNPETGAPLFYISFPSAKDPTWEQNYPGKSTIEVVTLGRYEDYIKWRGTTWNQRGEGYEEHKQKITEQMLEALYKQMPQLRGTVDYAELSTPLSTEWFQLNDRGEIYGLEHDPDRFRQDWLHPVTPVKGLYMTGQDVVTCGIGGALMGGVLTTSAMLGLQANKLQKLLKTWQPPAVVAAH</sequence>
<comment type="caution">
    <text evidence="6">The sequence shown here is derived from an EMBL/GenBank/DDBJ whole genome shotgun (WGS) entry which is preliminary data.</text>
</comment>
<dbReference type="InterPro" id="IPR036188">
    <property type="entry name" value="FAD/NAD-bd_sf"/>
</dbReference>